<name>A0A1F6LM37_9BACT</name>
<evidence type="ECO:0000256" key="7">
    <source>
        <dbReference type="ARBA" id="ARBA00023235"/>
    </source>
</evidence>
<dbReference type="Gene3D" id="3.10.50.40">
    <property type="match status" value="1"/>
</dbReference>
<evidence type="ECO:0000256" key="5">
    <source>
        <dbReference type="ARBA" id="ARBA00023110"/>
    </source>
</evidence>
<dbReference type="SUPFAM" id="SSF54534">
    <property type="entry name" value="FKBP-like"/>
    <property type="match status" value="1"/>
</dbReference>
<evidence type="ECO:0000256" key="4">
    <source>
        <dbReference type="ARBA" id="ARBA00022490"/>
    </source>
</evidence>
<keyword evidence="4" id="KW-0963">Cytoplasm</keyword>
<dbReference type="AlphaFoldDB" id="A0A1F6LM37"/>
<dbReference type="EMBL" id="MFPV01000059">
    <property type="protein sequence ID" value="OGH60467.1"/>
    <property type="molecule type" value="Genomic_DNA"/>
</dbReference>
<dbReference type="GO" id="GO:0042026">
    <property type="term" value="P:protein refolding"/>
    <property type="evidence" value="ECO:0007669"/>
    <property type="project" value="UniProtKB-ARBA"/>
</dbReference>
<evidence type="ECO:0000256" key="6">
    <source>
        <dbReference type="ARBA" id="ARBA00023186"/>
    </source>
</evidence>
<comment type="similarity">
    <text evidence="3 10">Belongs to the FKBP-type PPIase family.</text>
</comment>
<dbReference type="EC" id="5.2.1.8" evidence="10"/>
<reference evidence="12 13" key="1">
    <citation type="journal article" date="2016" name="Nat. Commun.">
        <title>Thousands of microbial genomes shed light on interconnected biogeochemical processes in an aquifer system.</title>
        <authorList>
            <person name="Anantharaman K."/>
            <person name="Brown C.T."/>
            <person name="Hug L.A."/>
            <person name="Sharon I."/>
            <person name="Castelle C.J."/>
            <person name="Probst A.J."/>
            <person name="Thomas B.C."/>
            <person name="Singh A."/>
            <person name="Wilkins M.J."/>
            <person name="Karaoz U."/>
            <person name="Brodie E.L."/>
            <person name="Williams K.H."/>
            <person name="Hubbard S.S."/>
            <person name="Banfield J.F."/>
        </authorList>
    </citation>
    <scope>NUCLEOTIDE SEQUENCE [LARGE SCALE GENOMIC DNA]</scope>
</reference>
<gene>
    <name evidence="12" type="ORF">A2848_03280</name>
</gene>
<keyword evidence="7 9" id="KW-0413">Isomerase</keyword>
<feature type="domain" description="PPIase FKBP-type" evidence="11">
    <location>
        <begin position="7"/>
        <end position="101"/>
    </location>
</feature>
<dbReference type="Pfam" id="PF00254">
    <property type="entry name" value="FKBP_C"/>
    <property type="match status" value="1"/>
</dbReference>
<evidence type="ECO:0000313" key="13">
    <source>
        <dbReference type="Proteomes" id="UP000176329"/>
    </source>
</evidence>
<dbReference type="PANTHER" id="PTHR47861:SF3">
    <property type="entry name" value="FKBP-TYPE PEPTIDYL-PROLYL CIS-TRANS ISOMERASE SLYD"/>
    <property type="match status" value="1"/>
</dbReference>
<dbReference type="GO" id="GO:0003755">
    <property type="term" value="F:peptidyl-prolyl cis-trans isomerase activity"/>
    <property type="evidence" value="ECO:0007669"/>
    <property type="project" value="UniProtKB-UniRule"/>
</dbReference>
<dbReference type="InterPro" id="IPR001179">
    <property type="entry name" value="PPIase_FKBP_dom"/>
</dbReference>
<comment type="function">
    <text evidence="8">Also involved in hydrogenase metallocenter assembly, probably by participating in the nickel insertion step. This function in hydrogenase biosynthesis requires chaperone activity and the presence of the metal-binding domain, but not PPIase activity.</text>
</comment>
<dbReference type="PROSITE" id="PS50059">
    <property type="entry name" value="FKBP_PPIASE"/>
    <property type="match status" value="1"/>
</dbReference>
<evidence type="ECO:0000256" key="10">
    <source>
        <dbReference type="RuleBase" id="RU003915"/>
    </source>
</evidence>
<comment type="subcellular location">
    <subcellularLocation>
        <location evidence="2">Cytoplasm</location>
    </subcellularLocation>
</comment>
<dbReference type="GO" id="GO:0005737">
    <property type="term" value="C:cytoplasm"/>
    <property type="evidence" value="ECO:0007669"/>
    <property type="project" value="UniProtKB-SubCell"/>
</dbReference>
<evidence type="ECO:0000256" key="2">
    <source>
        <dbReference type="ARBA" id="ARBA00004496"/>
    </source>
</evidence>
<sequence length="142" mass="15351">MPKPSNGDSVKIHYTGRLTDGTEFDSSHDRAPLEFVVGSGHVIPGFENAVLDLEPGQTVTVTIPAVDAYGVRREELVATVSHEQFPKNIPLEKDVQIQIPTPDGRTMVATITAIDGDAITLDANHHLAGKDLVFDIELVEIV</sequence>
<evidence type="ECO:0000256" key="3">
    <source>
        <dbReference type="ARBA" id="ARBA00006577"/>
    </source>
</evidence>
<evidence type="ECO:0000313" key="12">
    <source>
        <dbReference type="EMBL" id="OGH60467.1"/>
    </source>
</evidence>
<organism evidence="12 13">
    <name type="scientific">Candidatus Magasanikbacteria bacterium RIFCSPHIGHO2_01_FULL_50_8</name>
    <dbReference type="NCBI Taxonomy" id="1798674"/>
    <lineage>
        <taxon>Bacteria</taxon>
        <taxon>Candidatus Magasanikiibacteriota</taxon>
    </lineage>
</organism>
<evidence type="ECO:0000256" key="9">
    <source>
        <dbReference type="PROSITE-ProRule" id="PRU00277"/>
    </source>
</evidence>
<comment type="caution">
    <text evidence="12">The sequence shown here is derived from an EMBL/GenBank/DDBJ whole genome shotgun (WGS) entry which is preliminary data.</text>
</comment>
<accession>A0A1F6LM37</accession>
<protein>
    <recommendedName>
        <fullName evidence="10">Peptidyl-prolyl cis-trans isomerase</fullName>
        <ecNumber evidence="10">5.2.1.8</ecNumber>
    </recommendedName>
</protein>
<evidence type="ECO:0000256" key="8">
    <source>
        <dbReference type="ARBA" id="ARBA00037071"/>
    </source>
</evidence>
<dbReference type="InterPro" id="IPR046357">
    <property type="entry name" value="PPIase_dom_sf"/>
</dbReference>
<keyword evidence="5 9" id="KW-0697">Rotamase</keyword>
<evidence type="ECO:0000256" key="1">
    <source>
        <dbReference type="ARBA" id="ARBA00000971"/>
    </source>
</evidence>
<proteinExistence type="inferred from homology"/>
<comment type="catalytic activity">
    <reaction evidence="1 9 10">
        <text>[protein]-peptidylproline (omega=180) = [protein]-peptidylproline (omega=0)</text>
        <dbReference type="Rhea" id="RHEA:16237"/>
        <dbReference type="Rhea" id="RHEA-COMP:10747"/>
        <dbReference type="Rhea" id="RHEA-COMP:10748"/>
        <dbReference type="ChEBI" id="CHEBI:83833"/>
        <dbReference type="ChEBI" id="CHEBI:83834"/>
        <dbReference type="EC" id="5.2.1.8"/>
    </reaction>
</comment>
<evidence type="ECO:0000259" key="11">
    <source>
        <dbReference type="PROSITE" id="PS50059"/>
    </source>
</evidence>
<dbReference type="Proteomes" id="UP000176329">
    <property type="component" value="Unassembled WGS sequence"/>
</dbReference>
<keyword evidence="6" id="KW-0143">Chaperone</keyword>
<dbReference type="PANTHER" id="PTHR47861">
    <property type="entry name" value="FKBP-TYPE PEPTIDYL-PROLYL CIS-TRANS ISOMERASE SLYD"/>
    <property type="match status" value="1"/>
</dbReference>